<comment type="caution">
    <text evidence="1">The sequence shown here is derived from an EMBL/GenBank/DDBJ whole genome shotgun (WGS) entry which is preliminary data.</text>
</comment>
<dbReference type="AlphaFoldDB" id="A0A2P5E3D3"/>
<dbReference type="EMBL" id="JXTB01000002">
    <property type="protein sequence ID" value="PON80049.1"/>
    <property type="molecule type" value="Genomic_DNA"/>
</dbReference>
<evidence type="ECO:0000313" key="2">
    <source>
        <dbReference type="Proteomes" id="UP000237105"/>
    </source>
</evidence>
<protein>
    <submittedName>
        <fullName evidence="1">Uncharacterized protein</fullName>
    </submittedName>
</protein>
<keyword evidence="2" id="KW-1185">Reference proteome</keyword>
<proteinExistence type="predicted"/>
<sequence>MEAHEPSVGGNVVVCCWSLRTNKPCPIAEQRWRAHFLCLVIDGSFWHCGSVPNNSWLEGNLMCHII</sequence>
<dbReference type="Proteomes" id="UP000237105">
    <property type="component" value="Unassembled WGS sequence"/>
</dbReference>
<accession>A0A2P5E3D3</accession>
<evidence type="ECO:0000313" key="1">
    <source>
        <dbReference type="EMBL" id="PON80049.1"/>
    </source>
</evidence>
<name>A0A2P5E3D3_PARAD</name>
<organism evidence="1 2">
    <name type="scientific">Parasponia andersonii</name>
    <name type="common">Sponia andersonii</name>
    <dbReference type="NCBI Taxonomy" id="3476"/>
    <lineage>
        <taxon>Eukaryota</taxon>
        <taxon>Viridiplantae</taxon>
        <taxon>Streptophyta</taxon>
        <taxon>Embryophyta</taxon>
        <taxon>Tracheophyta</taxon>
        <taxon>Spermatophyta</taxon>
        <taxon>Magnoliopsida</taxon>
        <taxon>eudicotyledons</taxon>
        <taxon>Gunneridae</taxon>
        <taxon>Pentapetalae</taxon>
        <taxon>rosids</taxon>
        <taxon>fabids</taxon>
        <taxon>Rosales</taxon>
        <taxon>Cannabaceae</taxon>
        <taxon>Parasponia</taxon>
    </lineage>
</organism>
<reference evidence="2" key="1">
    <citation type="submission" date="2016-06" db="EMBL/GenBank/DDBJ databases">
        <title>Parallel loss of symbiosis genes in relatives of nitrogen-fixing non-legume Parasponia.</title>
        <authorList>
            <person name="Van Velzen R."/>
            <person name="Holmer R."/>
            <person name="Bu F."/>
            <person name="Rutten L."/>
            <person name="Van Zeijl A."/>
            <person name="Liu W."/>
            <person name="Santuari L."/>
            <person name="Cao Q."/>
            <person name="Sharma T."/>
            <person name="Shen D."/>
            <person name="Roswanjaya Y."/>
            <person name="Wardhani T."/>
            <person name="Kalhor M.S."/>
            <person name="Jansen J."/>
            <person name="Van den Hoogen J."/>
            <person name="Gungor B."/>
            <person name="Hartog M."/>
            <person name="Hontelez J."/>
            <person name="Verver J."/>
            <person name="Yang W.-C."/>
            <person name="Schijlen E."/>
            <person name="Repin R."/>
            <person name="Schilthuizen M."/>
            <person name="Schranz E."/>
            <person name="Heidstra R."/>
            <person name="Miyata K."/>
            <person name="Fedorova E."/>
            <person name="Kohlen W."/>
            <person name="Bisseling T."/>
            <person name="Smit S."/>
            <person name="Geurts R."/>
        </authorList>
    </citation>
    <scope>NUCLEOTIDE SEQUENCE [LARGE SCALE GENOMIC DNA]</scope>
    <source>
        <strain evidence="2">cv. WU1-14</strain>
    </source>
</reference>
<gene>
    <name evidence="1" type="ORF">PanWU01x14_004990</name>
</gene>